<dbReference type="Proteomes" id="UP000677803">
    <property type="component" value="Unassembled WGS sequence"/>
</dbReference>
<feature type="compositionally biased region" description="Polar residues" evidence="1">
    <location>
        <begin position="85"/>
        <end position="104"/>
    </location>
</feature>
<sequence>MDREIPPPPPKRGTSLPAVPPPPCPQHAAIPWNRKPPIQETCGSNETSHHSQSMMAPAPLAEQNGSHSVQADGQEDVSDDEKKNQPVQEANPESQGMETSQMPETTEENPPGN</sequence>
<evidence type="ECO:0000256" key="1">
    <source>
        <dbReference type="SAM" id="MobiDB-lite"/>
    </source>
</evidence>
<accession>A0A8S4BEM0</accession>
<evidence type="ECO:0000313" key="3">
    <source>
        <dbReference type="EMBL" id="CAG5941822.1"/>
    </source>
</evidence>
<evidence type="ECO:0000313" key="4">
    <source>
        <dbReference type="Proteomes" id="UP000677803"/>
    </source>
</evidence>
<dbReference type="EMBL" id="CAJRST010016668">
    <property type="protein sequence ID" value="CAG5938065.1"/>
    <property type="molecule type" value="Genomic_DNA"/>
</dbReference>
<dbReference type="EMBL" id="CAJRST010016668">
    <property type="protein sequence ID" value="CAG5941822.1"/>
    <property type="molecule type" value="Genomic_DNA"/>
</dbReference>
<feature type="compositionally biased region" description="Polar residues" evidence="1">
    <location>
        <begin position="41"/>
        <end position="54"/>
    </location>
</feature>
<comment type="caution">
    <text evidence="3">The sequence shown here is derived from an EMBL/GenBank/DDBJ whole genome shotgun (WGS) entry which is preliminary data.</text>
</comment>
<gene>
    <name evidence="2" type="ORF">MMEN_LOCUS13708</name>
    <name evidence="3" type="ORF">MMEN_LOCUS13957</name>
</gene>
<feature type="region of interest" description="Disordered" evidence="1">
    <location>
        <begin position="1"/>
        <end position="113"/>
    </location>
</feature>
<protein>
    <submittedName>
        <fullName evidence="3">(Atlantic silverside) hypothetical protein</fullName>
    </submittedName>
</protein>
<keyword evidence="4" id="KW-1185">Reference proteome</keyword>
<proteinExistence type="predicted"/>
<name>A0A8S4BEM0_9TELE</name>
<organism evidence="3 4">
    <name type="scientific">Menidia menidia</name>
    <name type="common">Atlantic silverside</name>
    <dbReference type="NCBI Taxonomy" id="238744"/>
    <lineage>
        <taxon>Eukaryota</taxon>
        <taxon>Metazoa</taxon>
        <taxon>Chordata</taxon>
        <taxon>Craniata</taxon>
        <taxon>Vertebrata</taxon>
        <taxon>Euteleostomi</taxon>
        <taxon>Actinopterygii</taxon>
        <taxon>Neopterygii</taxon>
        <taxon>Teleostei</taxon>
        <taxon>Neoteleostei</taxon>
        <taxon>Acanthomorphata</taxon>
        <taxon>Ovalentaria</taxon>
        <taxon>Atherinomorphae</taxon>
        <taxon>Atheriniformes</taxon>
        <taxon>Atherinopsidae</taxon>
        <taxon>Menidiinae</taxon>
        <taxon>Menidia</taxon>
    </lineage>
</organism>
<feature type="compositionally biased region" description="Pro residues" evidence="1">
    <location>
        <begin position="1"/>
        <end position="11"/>
    </location>
</feature>
<evidence type="ECO:0000313" key="2">
    <source>
        <dbReference type="EMBL" id="CAG5938065.1"/>
    </source>
</evidence>
<reference evidence="3" key="1">
    <citation type="submission" date="2021-05" db="EMBL/GenBank/DDBJ databases">
        <authorList>
            <person name="Tigano A."/>
        </authorList>
    </citation>
    <scope>NUCLEOTIDE SEQUENCE</scope>
</reference>
<dbReference type="AlphaFoldDB" id="A0A8S4BEM0"/>